<evidence type="ECO:0000256" key="11">
    <source>
        <dbReference type="RuleBase" id="RU362119"/>
    </source>
</evidence>
<dbReference type="PANTHER" id="PTHR11575">
    <property type="entry name" value="5'-NUCLEOTIDASE-RELATED"/>
    <property type="match status" value="1"/>
</dbReference>
<dbReference type="SUPFAM" id="SSF55816">
    <property type="entry name" value="5'-nucleotidase (syn. UDP-sugar hydrolase), C-terminal domain"/>
    <property type="match status" value="1"/>
</dbReference>
<evidence type="ECO:0000256" key="8">
    <source>
        <dbReference type="ARBA" id="ARBA00022741"/>
    </source>
</evidence>
<dbReference type="SUPFAM" id="SSF56300">
    <property type="entry name" value="Metallo-dependent phosphatases"/>
    <property type="match status" value="1"/>
</dbReference>
<evidence type="ECO:0000259" key="12">
    <source>
        <dbReference type="Pfam" id="PF00149"/>
    </source>
</evidence>
<evidence type="ECO:0000256" key="9">
    <source>
        <dbReference type="ARBA" id="ARBA00022801"/>
    </source>
</evidence>
<comment type="catalytic activity">
    <reaction evidence="1">
        <text>a ribonucleoside 3'-phosphate + H2O = a ribonucleoside + phosphate</text>
        <dbReference type="Rhea" id="RHEA:10144"/>
        <dbReference type="ChEBI" id="CHEBI:13197"/>
        <dbReference type="ChEBI" id="CHEBI:15377"/>
        <dbReference type="ChEBI" id="CHEBI:18254"/>
        <dbReference type="ChEBI" id="CHEBI:43474"/>
        <dbReference type="EC" id="3.1.3.6"/>
    </reaction>
</comment>
<dbReference type="GO" id="GO:0030288">
    <property type="term" value="C:outer membrane-bounded periplasmic space"/>
    <property type="evidence" value="ECO:0007669"/>
    <property type="project" value="TreeGrafter"/>
</dbReference>
<evidence type="ECO:0000256" key="6">
    <source>
        <dbReference type="ARBA" id="ARBA00022723"/>
    </source>
</evidence>
<dbReference type="GO" id="GO:0000166">
    <property type="term" value="F:nucleotide binding"/>
    <property type="evidence" value="ECO:0007669"/>
    <property type="project" value="UniProtKB-KW"/>
</dbReference>
<keyword evidence="9 11" id="KW-0378">Hydrolase</keyword>
<comment type="similarity">
    <text evidence="5 11">Belongs to the 5'-nucleotidase family.</text>
</comment>
<comment type="cofactor">
    <cofactor evidence="3">
        <name>a divalent metal cation</name>
        <dbReference type="ChEBI" id="CHEBI:60240"/>
    </cofactor>
</comment>
<dbReference type="InterPro" id="IPR006179">
    <property type="entry name" value="5_nucleotidase/apyrase"/>
</dbReference>
<dbReference type="GO" id="GO:0008254">
    <property type="term" value="F:3'-nucleotidase activity"/>
    <property type="evidence" value="ECO:0007669"/>
    <property type="project" value="UniProtKB-EC"/>
</dbReference>
<dbReference type="Pfam" id="PF00149">
    <property type="entry name" value="Metallophos"/>
    <property type="match status" value="1"/>
</dbReference>
<evidence type="ECO:0000256" key="5">
    <source>
        <dbReference type="ARBA" id="ARBA00006654"/>
    </source>
</evidence>
<evidence type="ECO:0000256" key="7">
    <source>
        <dbReference type="ARBA" id="ARBA00022729"/>
    </source>
</evidence>
<dbReference type="STRING" id="269670.SAMN02982927_03155"/>
<dbReference type="GO" id="GO:0046872">
    <property type="term" value="F:metal ion binding"/>
    <property type="evidence" value="ECO:0007669"/>
    <property type="project" value="UniProtKB-KW"/>
</dbReference>
<evidence type="ECO:0000313" key="15">
    <source>
        <dbReference type="Proteomes" id="UP000198752"/>
    </source>
</evidence>
<feature type="domain" description="Calcineurin-like phosphoesterase" evidence="12">
    <location>
        <begin position="10"/>
        <end position="242"/>
    </location>
</feature>
<dbReference type="PROSITE" id="PS00785">
    <property type="entry name" value="5_NUCLEOTIDASE_1"/>
    <property type="match status" value="1"/>
</dbReference>
<evidence type="ECO:0000256" key="2">
    <source>
        <dbReference type="ARBA" id="ARBA00001730"/>
    </source>
</evidence>
<dbReference type="GO" id="GO:0009166">
    <property type="term" value="P:nucleotide catabolic process"/>
    <property type="evidence" value="ECO:0007669"/>
    <property type="project" value="InterPro"/>
</dbReference>
<organism evidence="14 15">
    <name type="scientific">Sporolactobacillus nakayamae</name>
    <dbReference type="NCBI Taxonomy" id="269670"/>
    <lineage>
        <taxon>Bacteria</taxon>
        <taxon>Bacillati</taxon>
        <taxon>Bacillota</taxon>
        <taxon>Bacilli</taxon>
        <taxon>Bacillales</taxon>
        <taxon>Sporolactobacillaceae</taxon>
        <taxon>Sporolactobacillus</taxon>
    </lineage>
</organism>
<dbReference type="EMBL" id="FOOY01000028">
    <property type="protein sequence ID" value="SFG90249.1"/>
    <property type="molecule type" value="Genomic_DNA"/>
</dbReference>
<evidence type="ECO:0000256" key="4">
    <source>
        <dbReference type="ARBA" id="ARBA00004196"/>
    </source>
</evidence>
<sequence length="526" mass="59039">MNGETMKLVILETSDVHGSIYPINYADNSPKDVGMGKIATLIRKERAGNPYTLLIDNGDMTQGTPLLYYYARFDHTRPNPMAVVANSLGYDCAVFGNHEFNFGRDVLDRVVTSSDFPWLAANIVDESTGEPFFGKPYIIKDFDQGLRAAVLGLTTKYVPNWEKAENIKGMHFEDPVDTANKWVPFLRNEKKADVVIVSYHGGFGRDLETGDAIEELKGENQAYRICQDVPGIDVLLTGHQHRLIAGETINGIAVIQPGCNGTHLGKVTLELEKSQGNWRIINRRTELLPVNDVETDVALLRTVDGYEKDAQTWLDQPLGKIEGDMLVHDPMKVRTQDHPLIEFINRLQMKASGADISSTALFNNESPGMPANVTMRDIVANYIYPNTLRVLRISGRDMLDALERSASYFRTYAGDSIEVSDAFTNPKPQHYNYDMWEGIDYIIDISRSAGHRITKLDYHGAPVKMDGLYDVVMNNYRAVGGGDYFMFCNKTVIKDIPIDVTELIANEVLEKNVIKATVDHNWKIVY</sequence>
<dbReference type="Gene3D" id="3.90.780.10">
    <property type="entry name" value="5'-Nucleotidase, C-terminal domain"/>
    <property type="match status" value="1"/>
</dbReference>
<keyword evidence="8 11" id="KW-0547">Nucleotide-binding</keyword>
<dbReference type="InterPro" id="IPR041827">
    <property type="entry name" value="CpdB_N"/>
</dbReference>
<dbReference type="GO" id="GO:0008663">
    <property type="term" value="F:2',3'-cyclic-nucleotide 2'-phosphodiesterase activity"/>
    <property type="evidence" value="ECO:0007669"/>
    <property type="project" value="UniProtKB-EC"/>
</dbReference>
<dbReference type="Proteomes" id="UP000198752">
    <property type="component" value="Unassembled WGS sequence"/>
</dbReference>
<dbReference type="InterPro" id="IPR008334">
    <property type="entry name" value="5'-Nucleotdase_C"/>
</dbReference>
<accession>A0A1I2VPB0</accession>
<keyword evidence="6" id="KW-0479">Metal-binding</keyword>
<dbReference type="InterPro" id="IPR036907">
    <property type="entry name" value="5'-Nucleotdase_C_sf"/>
</dbReference>
<dbReference type="Gene3D" id="3.60.21.10">
    <property type="match status" value="1"/>
</dbReference>
<dbReference type="Pfam" id="PF02872">
    <property type="entry name" value="5_nucleotid_C"/>
    <property type="match status" value="1"/>
</dbReference>
<evidence type="ECO:0000256" key="10">
    <source>
        <dbReference type="ARBA" id="ARBA00023268"/>
    </source>
</evidence>
<dbReference type="InterPro" id="IPR004843">
    <property type="entry name" value="Calcineurin-like_PHP"/>
</dbReference>
<feature type="domain" description="5'-Nucleotidase C-terminal" evidence="13">
    <location>
        <begin position="332"/>
        <end position="487"/>
    </location>
</feature>
<dbReference type="InterPro" id="IPR006146">
    <property type="entry name" value="5'-Nucleotdase_CS"/>
</dbReference>
<dbReference type="InterPro" id="IPR029052">
    <property type="entry name" value="Metallo-depent_PP-like"/>
</dbReference>
<proteinExistence type="inferred from homology"/>
<gene>
    <name evidence="14" type="ORF">SAMN02982927_03155</name>
</gene>
<evidence type="ECO:0000259" key="13">
    <source>
        <dbReference type="Pfam" id="PF02872"/>
    </source>
</evidence>
<evidence type="ECO:0000313" key="14">
    <source>
        <dbReference type="EMBL" id="SFG90249.1"/>
    </source>
</evidence>
<evidence type="ECO:0000256" key="1">
    <source>
        <dbReference type="ARBA" id="ARBA00000527"/>
    </source>
</evidence>
<keyword evidence="10" id="KW-0511">Multifunctional enzyme</keyword>
<dbReference type="PANTHER" id="PTHR11575:SF6">
    <property type="entry name" value="2',3'-CYCLIC-NUCLEOTIDE 2'-PHOSPHODIESTERASE_3'-NUCLEOTIDASE"/>
    <property type="match status" value="1"/>
</dbReference>
<name>A0A1I2VPB0_9BACL</name>
<dbReference type="AlphaFoldDB" id="A0A1I2VPB0"/>
<comment type="catalytic activity">
    <reaction evidence="2">
        <text>a nucleoside 2',3'-cyclic phosphate + H2O = a nucleoside 3'-phosphate + H(+)</text>
        <dbReference type="Rhea" id="RHEA:19621"/>
        <dbReference type="ChEBI" id="CHEBI:15377"/>
        <dbReference type="ChEBI" id="CHEBI:15378"/>
        <dbReference type="ChEBI" id="CHEBI:66949"/>
        <dbReference type="ChEBI" id="CHEBI:66954"/>
        <dbReference type="EC" id="3.1.4.16"/>
    </reaction>
</comment>
<dbReference type="CDD" id="cd07410">
    <property type="entry name" value="MPP_CpdB_N"/>
    <property type="match status" value="1"/>
</dbReference>
<keyword evidence="7" id="KW-0732">Signal</keyword>
<protein>
    <submittedName>
        <fullName evidence="14">2',3'-cyclic-nucleotide 2'-phosphodiesterase / 3'-nucleotidase</fullName>
    </submittedName>
</protein>
<keyword evidence="15" id="KW-1185">Reference proteome</keyword>
<comment type="subcellular location">
    <subcellularLocation>
        <location evidence="4">Cell envelope</location>
    </subcellularLocation>
</comment>
<reference evidence="15" key="1">
    <citation type="submission" date="2016-10" db="EMBL/GenBank/DDBJ databases">
        <authorList>
            <person name="Varghese N."/>
            <person name="Submissions S."/>
        </authorList>
    </citation>
    <scope>NUCLEOTIDE SEQUENCE [LARGE SCALE GENOMIC DNA]</scope>
    <source>
        <strain evidence="15">ATCC 700379</strain>
    </source>
</reference>
<evidence type="ECO:0000256" key="3">
    <source>
        <dbReference type="ARBA" id="ARBA00001968"/>
    </source>
</evidence>
<dbReference type="PRINTS" id="PR01607">
    <property type="entry name" value="APYRASEFAMLY"/>
</dbReference>